<organism evidence="1">
    <name type="scientific">marine sediment metagenome</name>
    <dbReference type="NCBI Taxonomy" id="412755"/>
    <lineage>
        <taxon>unclassified sequences</taxon>
        <taxon>metagenomes</taxon>
        <taxon>ecological metagenomes</taxon>
    </lineage>
</organism>
<sequence length="66" mass="7720">MVRFTSKTATRFIGVSWDNSRRTKLAQVATQDFRADHEWQISNTIHPSGHRSLRMTVRLPYKNGFL</sequence>
<evidence type="ECO:0000313" key="1">
    <source>
        <dbReference type="EMBL" id="KKK83468.1"/>
    </source>
</evidence>
<dbReference type="AlphaFoldDB" id="A0A0F8YPX9"/>
<name>A0A0F8YPX9_9ZZZZ</name>
<proteinExistence type="predicted"/>
<comment type="caution">
    <text evidence="1">The sequence shown here is derived from an EMBL/GenBank/DDBJ whole genome shotgun (WGS) entry which is preliminary data.</text>
</comment>
<accession>A0A0F8YPX9</accession>
<feature type="non-terminal residue" evidence="1">
    <location>
        <position position="66"/>
    </location>
</feature>
<reference evidence="1" key="1">
    <citation type="journal article" date="2015" name="Nature">
        <title>Complex archaea that bridge the gap between prokaryotes and eukaryotes.</title>
        <authorList>
            <person name="Spang A."/>
            <person name="Saw J.H."/>
            <person name="Jorgensen S.L."/>
            <person name="Zaremba-Niedzwiedzka K."/>
            <person name="Martijn J."/>
            <person name="Lind A.E."/>
            <person name="van Eijk R."/>
            <person name="Schleper C."/>
            <person name="Guy L."/>
            <person name="Ettema T.J."/>
        </authorList>
    </citation>
    <scope>NUCLEOTIDE SEQUENCE</scope>
</reference>
<gene>
    <name evidence="1" type="ORF">LCGC14_2793060</name>
</gene>
<protein>
    <submittedName>
        <fullName evidence="1">Uncharacterized protein</fullName>
    </submittedName>
</protein>
<dbReference type="EMBL" id="LAZR01052208">
    <property type="protein sequence ID" value="KKK83468.1"/>
    <property type="molecule type" value="Genomic_DNA"/>
</dbReference>